<name>A0A395HFF6_ASPHC</name>
<evidence type="ECO:0000313" key="1">
    <source>
        <dbReference type="EMBL" id="RAL06460.1"/>
    </source>
</evidence>
<sequence>MQAPCISCSTRAIIRGRDWVPQARPCANVCAKCSFQLLRRPLQIVRLFNKLSHGAPSDPISISANLQPCRGQERPFCQRLLIHLRMSESLIADSLSTVRVGTTTQSVVRDHLRTVGENGPSFFVGNLDAVVEKLDEWNTQLPFVKPFYGSSINDPLVHAYELHLTADNLLSC</sequence>
<gene>
    <name evidence="1" type="ORF">BO97DRAFT_46617</name>
</gene>
<organism evidence="1 2">
    <name type="scientific">Aspergillus homomorphus (strain CBS 101889)</name>
    <dbReference type="NCBI Taxonomy" id="1450537"/>
    <lineage>
        <taxon>Eukaryota</taxon>
        <taxon>Fungi</taxon>
        <taxon>Dikarya</taxon>
        <taxon>Ascomycota</taxon>
        <taxon>Pezizomycotina</taxon>
        <taxon>Eurotiomycetes</taxon>
        <taxon>Eurotiomycetidae</taxon>
        <taxon>Eurotiales</taxon>
        <taxon>Aspergillaceae</taxon>
        <taxon>Aspergillus</taxon>
        <taxon>Aspergillus subgen. Circumdati</taxon>
    </lineage>
</organism>
<dbReference type="AlphaFoldDB" id="A0A395HFF6"/>
<evidence type="ECO:0000313" key="2">
    <source>
        <dbReference type="Proteomes" id="UP000248961"/>
    </source>
</evidence>
<dbReference type="EMBL" id="KZ824411">
    <property type="protein sequence ID" value="RAL06460.1"/>
    <property type="molecule type" value="Genomic_DNA"/>
</dbReference>
<dbReference type="Proteomes" id="UP000248961">
    <property type="component" value="Unassembled WGS sequence"/>
</dbReference>
<keyword evidence="2" id="KW-1185">Reference proteome</keyword>
<proteinExistence type="predicted"/>
<accession>A0A395HFF6</accession>
<dbReference type="RefSeq" id="XP_025545614.1">
    <property type="nucleotide sequence ID" value="XM_025699578.1"/>
</dbReference>
<protein>
    <submittedName>
        <fullName evidence="1">Uncharacterized protein</fullName>
    </submittedName>
</protein>
<reference evidence="1 2" key="1">
    <citation type="submission" date="2018-02" db="EMBL/GenBank/DDBJ databases">
        <title>The genomes of Aspergillus section Nigri reveals drivers in fungal speciation.</title>
        <authorList>
            <consortium name="DOE Joint Genome Institute"/>
            <person name="Vesth T.C."/>
            <person name="Nybo J."/>
            <person name="Theobald S."/>
            <person name="Brandl J."/>
            <person name="Frisvad J.C."/>
            <person name="Nielsen K.F."/>
            <person name="Lyhne E.K."/>
            <person name="Kogle M.E."/>
            <person name="Kuo A."/>
            <person name="Riley R."/>
            <person name="Clum A."/>
            <person name="Nolan M."/>
            <person name="Lipzen A."/>
            <person name="Salamov A."/>
            <person name="Henrissat B."/>
            <person name="Wiebenga A."/>
            <person name="De vries R.P."/>
            <person name="Grigoriev I.V."/>
            <person name="Mortensen U.H."/>
            <person name="Andersen M.R."/>
            <person name="Baker S.E."/>
        </authorList>
    </citation>
    <scope>NUCLEOTIDE SEQUENCE [LARGE SCALE GENOMIC DNA]</scope>
    <source>
        <strain evidence="1 2">CBS 101889</strain>
    </source>
</reference>
<dbReference type="VEuPathDB" id="FungiDB:BO97DRAFT_46617"/>
<dbReference type="GeneID" id="37203867"/>